<dbReference type="Proteomes" id="UP000216438">
    <property type="component" value="Chromosome"/>
</dbReference>
<reference evidence="2" key="1">
    <citation type="submission" date="2016-06" db="EMBL/GenBank/DDBJ databases">
        <authorList>
            <person name="Chen W."/>
            <person name="Hasegawa D.K."/>
        </authorList>
    </citation>
    <scope>NUCLEOTIDE SEQUENCE [LARGE SCALE GENOMIC DNA]</scope>
    <source>
        <strain evidence="2">MEAM1</strain>
    </source>
</reference>
<sequence length="127" mass="14684">MTHSSKSNVSSHDSFNNEYKVNKWTFMLNFRDKKSPVFANQITAYQYGVVAKEKVFYGELTQQIKRKDVTNKETLSLKKGKHGEELYNIFFEKTPNGKSTKRIMDNSGLHATAVRRVDKETTTVTRL</sequence>
<gene>
    <name evidence="1" type="ORF">BA171_07550</name>
</gene>
<evidence type="ECO:0000313" key="2">
    <source>
        <dbReference type="Proteomes" id="UP000216438"/>
    </source>
</evidence>
<dbReference type="OrthoDB" id="8596416at2"/>
<proteinExistence type="predicted"/>
<dbReference type="AlphaFoldDB" id="A0A249E0I7"/>
<evidence type="ECO:0000313" key="1">
    <source>
        <dbReference type="EMBL" id="ASX26850.1"/>
    </source>
</evidence>
<reference evidence="1 2" key="2">
    <citation type="submission" date="2017-09" db="EMBL/GenBank/DDBJ databases">
        <title>The genome of whitefly Bemisia tabaci, a global crop pest, provides novel insights into virus transmission, host adaptation and insecticide resistance.</title>
        <authorList>
            <person name="Kaur N."/>
            <person name="Kliot A."/>
            <person name="Pinheiro P.V."/>
            <person name="Luan J."/>
            <person name="Zheng Y."/>
            <person name="Liu W."/>
            <person name="Sun H."/>
            <person name="Yang X."/>
            <person name="Xu Y."/>
            <person name="Luo Y."/>
            <person name="Kruse A."/>
            <person name="Fisher T.W."/>
            <person name="Nelson D.R."/>
            <person name="Elimelech M."/>
            <person name="MacCoss M."/>
            <person name="Johnson R."/>
            <person name="Cohen E."/>
            <person name="Hunter W.B."/>
            <person name="Brown J.K."/>
            <person name="Jander G."/>
            <person name="Cilia M."/>
            <person name="Douglas A.E."/>
            <person name="Ghanim M."/>
            <person name="Simmons A.M."/>
            <person name="Wintermantel W.M."/>
            <person name="Ling K.-S."/>
            <person name="Fei Z."/>
        </authorList>
    </citation>
    <scope>NUCLEOTIDE SEQUENCE [LARGE SCALE GENOMIC DNA]</scope>
    <source>
        <strain evidence="1 2">MEAM1</strain>
    </source>
</reference>
<protein>
    <submittedName>
        <fullName evidence="1">Uncharacterized protein</fullName>
    </submittedName>
</protein>
<dbReference type="EMBL" id="CP016303">
    <property type="protein sequence ID" value="ASX26850.1"/>
    <property type="molecule type" value="Genomic_DNA"/>
</dbReference>
<accession>A0A249E0I7</accession>
<organism evidence="1 2">
    <name type="scientific">Candidatus Hamiltonella defensa</name>
    <name type="common">Bemisia tabaci</name>
    <dbReference type="NCBI Taxonomy" id="672795"/>
    <lineage>
        <taxon>Bacteria</taxon>
        <taxon>Pseudomonadati</taxon>
        <taxon>Pseudomonadota</taxon>
        <taxon>Gammaproteobacteria</taxon>
        <taxon>Enterobacterales</taxon>
        <taxon>Enterobacteriaceae</taxon>
        <taxon>aphid secondary symbionts</taxon>
        <taxon>Candidatus Williamhamiltonella</taxon>
    </lineage>
</organism>
<name>A0A249E0I7_9ENTR</name>